<feature type="compositionally biased region" description="Acidic residues" evidence="4">
    <location>
        <begin position="148"/>
        <end position="164"/>
    </location>
</feature>
<evidence type="ECO:0000256" key="1">
    <source>
        <dbReference type="ARBA" id="ARBA00022729"/>
    </source>
</evidence>
<evidence type="ECO:0000259" key="5">
    <source>
        <dbReference type="Pfam" id="PF05426"/>
    </source>
</evidence>
<evidence type="ECO:0000313" key="6">
    <source>
        <dbReference type="EMBL" id="OCB92073.1"/>
    </source>
</evidence>
<dbReference type="GO" id="GO:0042597">
    <property type="term" value="C:periplasmic space"/>
    <property type="evidence" value="ECO:0007669"/>
    <property type="project" value="InterPro"/>
</dbReference>
<keyword evidence="1" id="KW-0732">Signal</keyword>
<feature type="compositionally biased region" description="Low complexity" evidence="4">
    <location>
        <begin position="128"/>
        <end position="147"/>
    </location>
</feature>
<evidence type="ECO:0000313" key="7">
    <source>
        <dbReference type="Proteomes" id="UP000757232"/>
    </source>
</evidence>
<keyword evidence="7" id="KW-1185">Reference proteome</keyword>
<keyword evidence="3" id="KW-0175">Coiled coil</keyword>
<dbReference type="Proteomes" id="UP000757232">
    <property type="component" value="Unassembled WGS sequence"/>
</dbReference>
<dbReference type="InterPro" id="IPR008929">
    <property type="entry name" value="Chondroitin_lyas"/>
</dbReference>
<dbReference type="EMBL" id="LNZH02000037">
    <property type="protein sequence ID" value="OCB92073.1"/>
    <property type="molecule type" value="Genomic_DNA"/>
</dbReference>
<accession>A0A9Q5NBT6</accession>
<feature type="region of interest" description="Disordered" evidence="4">
    <location>
        <begin position="231"/>
        <end position="295"/>
    </location>
</feature>
<feature type="compositionally biased region" description="Polar residues" evidence="4">
    <location>
        <begin position="232"/>
        <end position="251"/>
    </location>
</feature>
<feature type="compositionally biased region" description="Low complexity" evidence="4">
    <location>
        <begin position="165"/>
        <end position="174"/>
    </location>
</feature>
<proteinExistence type="predicted"/>
<feature type="domain" description="Alginate lyase" evidence="5">
    <location>
        <begin position="273"/>
        <end position="547"/>
    </location>
</feature>
<evidence type="ECO:0000256" key="3">
    <source>
        <dbReference type="SAM" id="Coils"/>
    </source>
</evidence>
<feature type="compositionally biased region" description="Low complexity" evidence="4">
    <location>
        <begin position="252"/>
        <end position="279"/>
    </location>
</feature>
<dbReference type="GO" id="GO:0016829">
    <property type="term" value="F:lyase activity"/>
    <property type="evidence" value="ECO:0007669"/>
    <property type="project" value="UniProtKB-KW"/>
</dbReference>
<evidence type="ECO:0000256" key="2">
    <source>
        <dbReference type="ARBA" id="ARBA00023239"/>
    </source>
</evidence>
<dbReference type="AlphaFoldDB" id="A0A9Q5NBT6"/>
<protein>
    <submittedName>
        <fullName evidence="6">Chondroitin AC/alginate lyase</fullName>
    </submittedName>
</protein>
<dbReference type="OrthoDB" id="63533at2759"/>
<comment type="caution">
    <text evidence="6">The sequence shown here is derived from an EMBL/GenBank/DDBJ whole genome shotgun (WGS) entry which is preliminary data.</text>
</comment>
<sequence length="691" mass="73698">MPANSAGLNIRVESDHVPSTSLHIVSLTWSGLVSLYALGVAADGNDWVDPAFVLKKNGMPNAQNRIINFAKSTASNGPWTVFGGTTILPPNGDKRDYQSWAPYHWPNCNWCTGGRAHLATGGNRTDSENSGDGSNSDSNTSANTYDDGAPEDGGEDSGGDDGISDDGITIPDPSEVYLPLSTSTTVPIAQRKMMKRVRSFADSEQQGALLVDGDAPNLPSILATTVIPEAEPTSTEDNVANGSTGVQNARKTQTQTQQHAKTTSTPKGETTQKGAATKTAGGGGSDCTPSPTKSLAPSATWTTCKYVVKDGHVNPDVRDITGVSNVADAAQSILYNAAAAVLAGSQDYSQTAVQFIQAFFLDSKNGMHPRVAYGQVIRGPGTQEGQYLGIIDLRGMVKVVNAVQIMRTAKDPAWTSALDAQTVNWAAQYVKWMQTDSLGQKALSAPNNHGSFATNQLTAVNILVQDPGAAGTALKAYFANQFQDQIAASGEQPFEAVRTRPFHYRCFNLEAMITNAKLGDQLGLNFWTAKSKYGATIKDALDFVLAKGPGNEDIADIFPHVAAIAAAYGDPNGKYASYLKQKDPRYQVSAYYFYDQPAALTRAPTSPKSKAEQEILGLAEQLENFEDLAQSLEATEQPTPTSLPIATPTIPWECPVAFATQTRVELDDGVYVTCHELKPLYGYADEAGDDV</sequence>
<feature type="coiled-coil region" evidence="3">
    <location>
        <begin position="608"/>
        <end position="635"/>
    </location>
</feature>
<keyword evidence="2 6" id="KW-0456">Lyase</keyword>
<dbReference type="Pfam" id="PF05426">
    <property type="entry name" value="Alginate_lyase"/>
    <property type="match status" value="1"/>
</dbReference>
<evidence type="ECO:0000256" key="4">
    <source>
        <dbReference type="SAM" id="MobiDB-lite"/>
    </source>
</evidence>
<name>A0A9Q5NBT6_SANBA</name>
<organism evidence="6 7">
    <name type="scientific">Sanghuangporus baumii</name>
    <name type="common">Phellinus baumii</name>
    <dbReference type="NCBI Taxonomy" id="108892"/>
    <lineage>
        <taxon>Eukaryota</taxon>
        <taxon>Fungi</taxon>
        <taxon>Dikarya</taxon>
        <taxon>Basidiomycota</taxon>
        <taxon>Agaricomycotina</taxon>
        <taxon>Agaricomycetes</taxon>
        <taxon>Hymenochaetales</taxon>
        <taxon>Hymenochaetaceae</taxon>
        <taxon>Sanghuangporus</taxon>
    </lineage>
</organism>
<dbReference type="InterPro" id="IPR008397">
    <property type="entry name" value="Alginate_lyase_dom"/>
</dbReference>
<feature type="region of interest" description="Disordered" evidence="4">
    <location>
        <begin position="121"/>
        <end position="178"/>
    </location>
</feature>
<dbReference type="Gene3D" id="1.50.10.100">
    <property type="entry name" value="Chondroitin AC/alginate lyase"/>
    <property type="match status" value="2"/>
</dbReference>
<reference evidence="6" key="1">
    <citation type="submission" date="2016-06" db="EMBL/GenBank/DDBJ databases">
        <title>Draft Genome sequence of the fungus Inonotus baumii.</title>
        <authorList>
            <person name="Zhu H."/>
            <person name="Lin W."/>
        </authorList>
    </citation>
    <scope>NUCLEOTIDE SEQUENCE</scope>
    <source>
        <strain evidence="6">821</strain>
    </source>
</reference>
<dbReference type="SUPFAM" id="SSF48230">
    <property type="entry name" value="Chondroitin AC/alginate lyase"/>
    <property type="match status" value="1"/>
</dbReference>
<gene>
    <name evidence="6" type="ORF">A7U60_g608</name>
</gene>